<reference evidence="2 3" key="1">
    <citation type="submission" date="2020-08" db="EMBL/GenBank/DDBJ databases">
        <title>Genomic Encyclopedia of Type Strains, Phase IV (KMG-IV): sequencing the most valuable type-strain genomes for metagenomic binning, comparative biology and taxonomic classification.</title>
        <authorList>
            <person name="Goeker M."/>
        </authorList>
    </citation>
    <scope>NUCLEOTIDE SEQUENCE [LARGE SCALE GENOMIC DNA]</scope>
    <source>
        <strain evidence="2 3">DSM 7465</strain>
    </source>
</reference>
<dbReference type="AlphaFoldDB" id="A0A840HUT2"/>
<feature type="domain" description="PRC-barrel" evidence="1">
    <location>
        <begin position="14"/>
        <end position="90"/>
    </location>
</feature>
<dbReference type="PANTHER" id="PTHR36505:SF1">
    <property type="entry name" value="BLR1072 PROTEIN"/>
    <property type="match status" value="1"/>
</dbReference>
<sequence>MAHDIATDETANLIASNKVEGTAVYNRQGERLGTITNFMVDKISGNVQYAVLSFGGFLGMGTDNYPLPWNMLTYDTSHGGYVIDLDKSLLENAPRYSNENEPTYDRDYGRSINDYYGV</sequence>
<accession>A0A840HUT2</accession>
<dbReference type="EMBL" id="JACHOV010000005">
    <property type="protein sequence ID" value="MBB4641298.1"/>
    <property type="molecule type" value="Genomic_DNA"/>
</dbReference>
<dbReference type="Gene3D" id="2.30.30.240">
    <property type="entry name" value="PRC-barrel domain"/>
    <property type="match status" value="1"/>
</dbReference>
<dbReference type="RefSeq" id="WP_184475103.1">
    <property type="nucleotide sequence ID" value="NZ_JACHOV010000005.1"/>
</dbReference>
<dbReference type="SUPFAM" id="SSF50346">
    <property type="entry name" value="PRC-barrel domain"/>
    <property type="match status" value="1"/>
</dbReference>
<proteinExistence type="predicted"/>
<comment type="caution">
    <text evidence="2">The sequence shown here is derived from an EMBL/GenBank/DDBJ whole genome shotgun (WGS) entry which is preliminary data.</text>
</comment>
<dbReference type="InterPro" id="IPR011033">
    <property type="entry name" value="PRC_barrel-like_sf"/>
</dbReference>
<dbReference type="Proteomes" id="UP000575068">
    <property type="component" value="Unassembled WGS sequence"/>
</dbReference>
<evidence type="ECO:0000313" key="2">
    <source>
        <dbReference type="EMBL" id="MBB4641298.1"/>
    </source>
</evidence>
<organism evidence="2 3">
    <name type="scientific">Rhizorhapis suberifaciens</name>
    <name type="common">corky root of lettuce</name>
    <dbReference type="NCBI Taxonomy" id="13656"/>
    <lineage>
        <taxon>Bacteria</taxon>
        <taxon>Pseudomonadati</taxon>
        <taxon>Pseudomonadota</taxon>
        <taxon>Alphaproteobacteria</taxon>
        <taxon>Sphingomonadales</taxon>
        <taxon>Sphingomonadaceae</taxon>
        <taxon>Rhizorhapis</taxon>
    </lineage>
</organism>
<dbReference type="Pfam" id="PF05239">
    <property type="entry name" value="PRC"/>
    <property type="match status" value="1"/>
</dbReference>
<evidence type="ECO:0000259" key="1">
    <source>
        <dbReference type="Pfam" id="PF05239"/>
    </source>
</evidence>
<dbReference type="PANTHER" id="PTHR36505">
    <property type="entry name" value="BLR1072 PROTEIN"/>
    <property type="match status" value="1"/>
</dbReference>
<protein>
    <submittedName>
        <fullName evidence="2">Sporulation protein YlmC with PRC-barrel domain</fullName>
    </submittedName>
</protein>
<keyword evidence="3" id="KW-1185">Reference proteome</keyword>
<dbReference type="InterPro" id="IPR027275">
    <property type="entry name" value="PRC-brl_dom"/>
</dbReference>
<evidence type="ECO:0000313" key="3">
    <source>
        <dbReference type="Proteomes" id="UP000575068"/>
    </source>
</evidence>
<name>A0A840HUT2_9SPHN</name>
<gene>
    <name evidence="2" type="ORF">HNQ99_001603</name>
</gene>